<keyword evidence="4" id="KW-0949">S-adenosyl-L-methionine</keyword>
<comment type="subcellular location">
    <subcellularLocation>
        <location evidence="1">Chromosome</location>
    </subcellularLocation>
</comment>
<evidence type="ECO:0000256" key="4">
    <source>
        <dbReference type="ARBA" id="ARBA00022691"/>
    </source>
</evidence>
<dbReference type="SMART" id="SM00317">
    <property type="entry name" value="SET"/>
    <property type="match status" value="1"/>
</dbReference>
<feature type="region of interest" description="Disordered" evidence="6">
    <location>
        <begin position="295"/>
        <end position="322"/>
    </location>
</feature>
<dbReference type="Proteomes" id="UP001164746">
    <property type="component" value="Chromosome 17"/>
</dbReference>
<dbReference type="InterPro" id="IPR047762">
    <property type="entry name" value="EHMT_CRR"/>
</dbReference>
<dbReference type="SUPFAM" id="SSF48403">
    <property type="entry name" value="Ankyrin repeat"/>
    <property type="match status" value="1"/>
</dbReference>
<dbReference type="EMBL" id="CP111028">
    <property type="protein sequence ID" value="WAR31657.1"/>
    <property type="molecule type" value="Genomic_DNA"/>
</dbReference>
<feature type="repeat" description="ANK" evidence="5">
    <location>
        <begin position="929"/>
        <end position="961"/>
    </location>
</feature>
<name>A0ABY7GB61_MYAAR</name>
<dbReference type="SMART" id="SM00468">
    <property type="entry name" value="PreSET"/>
    <property type="match status" value="1"/>
</dbReference>
<dbReference type="PROSITE" id="PS50297">
    <property type="entry name" value="ANK_REP_REGION"/>
    <property type="match status" value="3"/>
</dbReference>
<dbReference type="Gene3D" id="1.25.40.20">
    <property type="entry name" value="Ankyrin repeat-containing domain"/>
    <property type="match status" value="2"/>
</dbReference>
<feature type="region of interest" description="Disordered" evidence="6">
    <location>
        <begin position="193"/>
        <end position="214"/>
    </location>
</feature>
<dbReference type="InterPro" id="IPR007728">
    <property type="entry name" value="Pre-SET_dom"/>
</dbReference>
<accession>A0ABY7GB61</accession>
<dbReference type="SMART" id="SM00248">
    <property type="entry name" value="ANK"/>
    <property type="match status" value="5"/>
</dbReference>
<evidence type="ECO:0000256" key="1">
    <source>
        <dbReference type="ARBA" id="ARBA00004286"/>
    </source>
</evidence>
<evidence type="ECO:0000259" key="8">
    <source>
        <dbReference type="PROSITE" id="PS50867"/>
    </source>
</evidence>
<feature type="repeat" description="ANK" evidence="5">
    <location>
        <begin position="896"/>
        <end position="928"/>
    </location>
</feature>
<feature type="region of interest" description="Disordered" evidence="6">
    <location>
        <begin position="563"/>
        <end position="622"/>
    </location>
</feature>
<gene>
    <name evidence="9" type="ORF">MAR_034199</name>
</gene>
<evidence type="ECO:0000256" key="5">
    <source>
        <dbReference type="PROSITE-ProRule" id="PRU00023"/>
    </source>
</evidence>
<feature type="compositionally biased region" description="Polar residues" evidence="6">
    <location>
        <begin position="354"/>
        <end position="369"/>
    </location>
</feature>
<dbReference type="Pfam" id="PF21533">
    <property type="entry name" value="EHMT1-2_CRR"/>
    <property type="match status" value="1"/>
</dbReference>
<feature type="repeat" description="ANK" evidence="5">
    <location>
        <begin position="809"/>
        <end position="841"/>
    </location>
</feature>
<dbReference type="PANTHER" id="PTHR46307:SF4">
    <property type="entry name" value="G9A, ISOFORM B"/>
    <property type="match status" value="1"/>
</dbReference>
<dbReference type="InterPro" id="IPR001214">
    <property type="entry name" value="SET_dom"/>
</dbReference>
<protein>
    <submittedName>
        <fullName evidence="9">EHMT1-like protein</fullName>
    </submittedName>
</protein>
<evidence type="ECO:0000256" key="2">
    <source>
        <dbReference type="ARBA" id="ARBA00022454"/>
    </source>
</evidence>
<feature type="domain" description="Pre-SET" evidence="8">
    <location>
        <begin position="1008"/>
        <end position="1071"/>
    </location>
</feature>
<feature type="compositionally biased region" description="Polar residues" evidence="6">
    <location>
        <begin position="605"/>
        <end position="619"/>
    </location>
</feature>
<feature type="compositionally biased region" description="Basic and acidic residues" evidence="6">
    <location>
        <begin position="295"/>
        <end position="311"/>
    </location>
</feature>
<evidence type="ECO:0000256" key="3">
    <source>
        <dbReference type="ARBA" id="ARBA00022603"/>
    </source>
</evidence>
<dbReference type="InterPro" id="IPR046341">
    <property type="entry name" value="SET_dom_sf"/>
</dbReference>
<evidence type="ECO:0000313" key="9">
    <source>
        <dbReference type="EMBL" id="WAR31657.1"/>
    </source>
</evidence>
<dbReference type="PROSITE" id="PS50280">
    <property type="entry name" value="SET"/>
    <property type="match status" value="1"/>
</dbReference>
<keyword evidence="5" id="KW-0040">ANK repeat</keyword>
<evidence type="ECO:0000313" key="10">
    <source>
        <dbReference type="Proteomes" id="UP001164746"/>
    </source>
</evidence>
<keyword evidence="2" id="KW-0158">Chromosome</keyword>
<dbReference type="InterPro" id="IPR036770">
    <property type="entry name" value="Ankyrin_rpt-contain_sf"/>
</dbReference>
<feature type="region of interest" description="Disordered" evidence="6">
    <location>
        <begin position="336"/>
        <end position="369"/>
    </location>
</feature>
<dbReference type="Pfam" id="PF00856">
    <property type="entry name" value="SET"/>
    <property type="match status" value="1"/>
</dbReference>
<dbReference type="InterPro" id="IPR002110">
    <property type="entry name" value="Ankyrin_rpt"/>
</dbReference>
<dbReference type="PANTHER" id="PTHR46307">
    <property type="entry name" value="G9A, ISOFORM B"/>
    <property type="match status" value="1"/>
</dbReference>
<feature type="compositionally biased region" description="Basic residues" evidence="6">
    <location>
        <begin position="121"/>
        <end position="130"/>
    </location>
</feature>
<dbReference type="Gene3D" id="2.170.270.10">
    <property type="entry name" value="SET domain"/>
    <property type="match status" value="2"/>
</dbReference>
<dbReference type="PROSITE" id="PS50088">
    <property type="entry name" value="ANK_REPEAT"/>
    <property type="match status" value="4"/>
</dbReference>
<feature type="region of interest" description="Disordered" evidence="6">
    <location>
        <begin position="121"/>
        <end position="166"/>
    </location>
</feature>
<feature type="compositionally biased region" description="Basic and acidic residues" evidence="6">
    <location>
        <begin position="135"/>
        <end position="166"/>
    </location>
</feature>
<feature type="compositionally biased region" description="Basic and acidic residues" evidence="6">
    <location>
        <begin position="193"/>
        <end position="206"/>
    </location>
</feature>
<dbReference type="CDD" id="cd20905">
    <property type="entry name" value="EHMT_ZBD"/>
    <property type="match status" value="1"/>
</dbReference>
<dbReference type="Pfam" id="PF12796">
    <property type="entry name" value="Ank_2"/>
    <property type="match status" value="2"/>
</dbReference>
<keyword evidence="3" id="KW-0489">Methyltransferase</keyword>
<reference evidence="9" key="1">
    <citation type="submission" date="2022-11" db="EMBL/GenBank/DDBJ databases">
        <title>Centuries of genome instability and evolution in soft-shell clam transmissible cancer (bioRxiv).</title>
        <authorList>
            <person name="Hart S.F.M."/>
            <person name="Yonemitsu M.A."/>
            <person name="Giersch R.M."/>
            <person name="Beal B.F."/>
            <person name="Arriagada G."/>
            <person name="Davis B.W."/>
            <person name="Ostrander E.A."/>
            <person name="Goff S.P."/>
            <person name="Metzger M.J."/>
        </authorList>
    </citation>
    <scope>NUCLEOTIDE SEQUENCE</scope>
    <source>
        <strain evidence="9">MELC-2E11</strain>
        <tissue evidence="9">Siphon/mantle</tissue>
    </source>
</reference>
<keyword evidence="3" id="KW-0808">Transferase</keyword>
<dbReference type="SUPFAM" id="SSF82199">
    <property type="entry name" value="SET domain"/>
    <property type="match status" value="1"/>
</dbReference>
<dbReference type="InterPro" id="IPR043550">
    <property type="entry name" value="EHMT1/EHMT2"/>
</dbReference>
<proteinExistence type="predicted"/>
<evidence type="ECO:0000259" key="7">
    <source>
        <dbReference type="PROSITE" id="PS50280"/>
    </source>
</evidence>
<sequence>MLDARACVKDTCLELTFMAHIRMLKMPCGNYNITAGVKSAAIRKKDCPSTGNGGADVETQSKCLLATSQLSNGDLATISEQHSRENMAEESNGCQEVDHIIEKLNSKENIAGADLKRLKGVRKKKGRRLGGYKLPGEKKYKKRESEERQTGKSKKEKEEKSDTKNDKICSEAKTNTDICVAYSSNVQADLSKETKSDTIDNHKQLKPDTNSMKNGDTILVPNNLLENPQQMNALEMLTKNAKRSFASASSTKKAKKTVRQGIDPLTHRTLDSFLRAGSHSQLVTSGRKIVDKARPDKSEGVEMGDSHISEHQRKRKASGPMKVVQHVDMDTAIITPEEKKQRLDGNQPRPLASPVQTMARSSPAVTSPRSPQLLTTLKTMPTSVSTTAQRGAPVFTLLTSSPPRSAQTSGGGTQSTLILAAGSKSPSQTILQRGMLNGLPMFQIVSNQTIVSSSAQGQAQYVTLAQSQTKSELTSSSKMSLPSAVPVLFTPVQFSTAVTSVVNTAGAKPITTSLLTSIPSTYMPPNNFMVSSSVSHSNIQKDHSVLKQKLKSKIEYRMPNGQFLDARHPHGADHRGVPNGLYPVTPPRTPPEQKSHSDEQRSETESQGEIESSASGSATSDKDVVPLCTCKISGTSFQKMASNVTFCQALDSVDGKVLGCCNKVTNPQLVRPAVKIPFLAVCEHHRKRLRSHQCCPGCGHFCTQGRFLQCTRENSTFVHHFHEACQVSRGDGKNLCPHCGEASSQYEVSLTLPEGAKMKARIGLADRRSASVEKEAMEETAVSVILDKTKKTISTKDGHDPRESYDDLEGQSALHAAAAVGSLPIVHVLIQAGASPHVQDIYLKTPLMFAAESNHIDVTYYLIKANATVDAKAGHLNVINILLDTDRIPIDTRDDGGWTPLIWAAEHMEMEAVKLLLKRKADPNLRDTEENTTMHWAAFSGSVSIAEQLLSAGCDLDSLNMHGDRPLHIAARQDHYECVVGIPTDYLYVTDNIETMCLQVNRVIGSLQTCQCKDDCSSIYCACGKNSLRCWYDKYGRLAADFNMQEPPLLFECNRACECWTTCNNRVPFTGVQNSRSRYIGEHISDSEADRREDDSYLFDLDNKDGETYCIDARRYGNVARFINHLCEPNLVPVKVFVDSQDLRFPRICLFASRDIKAQEELGFDYGEKFWIIKWKQFTCTCGSEKCRYSNDTIQKTLTEYRQKHELDDPID</sequence>
<keyword evidence="10" id="KW-1185">Reference proteome</keyword>
<organism evidence="9 10">
    <name type="scientific">Mya arenaria</name>
    <name type="common">Soft-shell clam</name>
    <dbReference type="NCBI Taxonomy" id="6604"/>
    <lineage>
        <taxon>Eukaryota</taxon>
        <taxon>Metazoa</taxon>
        <taxon>Spiralia</taxon>
        <taxon>Lophotrochozoa</taxon>
        <taxon>Mollusca</taxon>
        <taxon>Bivalvia</taxon>
        <taxon>Autobranchia</taxon>
        <taxon>Heteroconchia</taxon>
        <taxon>Euheterodonta</taxon>
        <taxon>Imparidentia</taxon>
        <taxon>Neoheterodontei</taxon>
        <taxon>Myida</taxon>
        <taxon>Myoidea</taxon>
        <taxon>Myidae</taxon>
        <taxon>Mya</taxon>
    </lineage>
</organism>
<evidence type="ECO:0000256" key="6">
    <source>
        <dbReference type="SAM" id="MobiDB-lite"/>
    </source>
</evidence>
<dbReference type="CDD" id="cd10543">
    <property type="entry name" value="SET_EHMT"/>
    <property type="match status" value="1"/>
</dbReference>
<feature type="domain" description="SET" evidence="7">
    <location>
        <begin position="1005"/>
        <end position="1167"/>
    </location>
</feature>
<feature type="compositionally biased region" description="Basic and acidic residues" evidence="6">
    <location>
        <begin position="591"/>
        <end position="604"/>
    </location>
</feature>
<feature type="repeat" description="ANK" evidence="5">
    <location>
        <begin position="842"/>
        <end position="874"/>
    </location>
</feature>
<dbReference type="PROSITE" id="PS50867">
    <property type="entry name" value="PRE_SET"/>
    <property type="match status" value="1"/>
</dbReference>
<feature type="compositionally biased region" description="Basic and acidic residues" evidence="6">
    <location>
        <begin position="565"/>
        <end position="576"/>
    </location>
</feature>